<dbReference type="Proteomes" id="UP000316562">
    <property type="component" value="Unassembled WGS sequence"/>
</dbReference>
<dbReference type="AlphaFoldDB" id="A0A519BEL2"/>
<comment type="caution">
    <text evidence="1">The sequence shown here is derived from an EMBL/GenBank/DDBJ whole genome shotgun (WGS) entry which is preliminary data.</text>
</comment>
<reference evidence="1 2" key="1">
    <citation type="journal article" date="2019" name="ISME J.">
        <title>Insights into ecological role of a new deltaproteobacterial order Candidatus Acidulodesulfobacterales by metagenomics and metatranscriptomics.</title>
        <authorList>
            <person name="Tan S."/>
            <person name="Liu J."/>
            <person name="Fang Y."/>
            <person name="Hedlund B.P."/>
            <person name="Lian Z.H."/>
            <person name="Huang L.Y."/>
            <person name="Li J.T."/>
            <person name="Huang L.N."/>
            <person name="Li W.J."/>
            <person name="Jiang H.C."/>
            <person name="Dong H.L."/>
            <person name="Shu W.S."/>
        </authorList>
    </citation>
    <scope>NUCLEOTIDE SEQUENCE [LARGE SCALE GENOMIC DNA]</scope>
    <source>
        <strain evidence="1">AP2</strain>
    </source>
</reference>
<dbReference type="SUPFAM" id="SSF52833">
    <property type="entry name" value="Thioredoxin-like"/>
    <property type="match status" value="1"/>
</dbReference>
<sequence>MALLSKEDAAYLKKDFSEKLKENIKIIFFKSEDACLYCNETREILTELSSLSDKISLIEYDFDKDKDAVKTYAVKRTPAIIIAGDDKDYGIRFYGMPAGHEFTTIITAIKNVSNKTANLSENTLTKLKEIIKPFNIQVFITPT</sequence>
<dbReference type="PANTHER" id="PTHR37170:SF1">
    <property type="entry name" value="GLUTAREDOXIN-LIKE PROTEIN"/>
    <property type="match status" value="1"/>
</dbReference>
<evidence type="ECO:0000313" key="2">
    <source>
        <dbReference type="Proteomes" id="UP000316562"/>
    </source>
</evidence>
<dbReference type="EMBL" id="SGBC01000004">
    <property type="protein sequence ID" value="RZD15710.1"/>
    <property type="molecule type" value="Genomic_DNA"/>
</dbReference>
<name>A0A519BEL2_ACIG2</name>
<proteinExistence type="predicted"/>
<dbReference type="Gene3D" id="3.40.30.10">
    <property type="entry name" value="Glutaredoxin"/>
    <property type="match status" value="1"/>
</dbReference>
<organism evidence="1 2">
    <name type="scientific">Acididesulfobacter guangdongensis</name>
    <dbReference type="NCBI Taxonomy" id="2597225"/>
    <lineage>
        <taxon>Bacteria</taxon>
        <taxon>Deltaproteobacteria</taxon>
        <taxon>Candidatus Acidulodesulfobacterales</taxon>
        <taxon>Candidatus Acididesulfobacter</taxon>
    </lineage>
</organism>
<accession>A0A519BEL2</accession>
<evidence type="ECO:0008006" key="3">
    <source>
        <dbReference type="Google" id="ProtNLM"/>
    </source>
</evidence>
<gene>
    <name evidence="1" type="ORF">EVJ46_09300</name>
</gene>
<protein>
    <recommendedName>
        <fullName evidence="3">Thioredoxin-like fold domain-containing protein</fullName>
    </recommendedName>
</protein>
<dbReference type="InterPro" id="IPR036249">
    <property type="entry name" value="Thioredoxin-like_sf"/>
</dbReference>
<dbReference type="PANTHER" id="PTHR37170">
    <property type="entry name" value="GLUTAREDOXIN-RELATED"/>
    <property type="match status" value="1"/>
</dbReference>
<evidence type="ECO:0000313" key="1">
    <source>
        <dbReference type="EMBL" id="RZD15710.1"/>
    </source>
</evidence>